<name>A0A504IZI7_9FLAO</name>
<dbReference type="OrthoDB" id="9762853at2"/>
<evidence type="ECO:0000313" key="3">
    <source>
        <dbReference type="Proteomes" id="UP000315540"/>
    </source>
</evidence>
<evidence type="ECO:0008006" key="4">
    <source>
        <dbReference type="Google" id="ProtNLM"/>
    </source>
</evidence>
<accession>A0A504IZI7</accession>
<dbReference type="Proteomes" id="UP000315540">
    <property type="component" value="Unassembled WGS sequence"/>
</dbReference>
<evidence type="ECO:0000256" key="1">
    <source>
        <dbReference type="SAM" id="MobiDB-lite"/>
    </source>
</evidence>
<protein>
    <recommendedName>
        <fullName evidence="4">Baseplate protein J-like domain-containing protein</fullName>
    </recommendedName>
</protein>
<feature type="region of interest" description="Disordered" evidence="1">
    <location>
        <begin position="1584"/>
        <end position="1611"/>
    </location>
</feature>
<proteinExistence type="predicted"/>
<keyword evidence="3" id="KW-1185">Reference proteome</keyword>
<evidence type="ECO:0000313" key="2">
    <source>
        <dbReference type="EMBL" id="TPN83947.1"/>
    </source>
</evidence>
<feature type="compositionally biased region" description="Acidic residues" evidence="1">
    <location>
        <begin position="1584"/>
        <end position="1596"/>
    </location>
</feature>
<dbReference type="RefSeq" id="WP_140595255.1">
    <property type="nucleotide sequence ID" value="NZ_VFWZ01000006.1"/>
</dbReference>
<dbReference type="EMBL" id="VFWZ01000006">
    <property type="protein sequence ID" value="TPN83947.1"/>
    <property type="molecule type" value="Genomic_DNA"/>
</dbReference>
<gene>
    <name evidence="2" type="ORF">FHK87_18455</name>
</gene>
<reference evidence="2 3" key="1">
    <citation type="submission" date="2019-06" db="EMBL/GenBank/DDBJ databases">
        <authorList>
            <person name="Meng X."/>
        </authorList>
    </citation>
    <scope>NUCLEOTIDE SEQUENCE [LARGE SCALE GENOMIC DNA]</scope>
    <source>
        <strain evidence="2 3">M625</strain>
    </source>
</reference>
<comment type="caution">
    <text evidence="2">The sequence shown here is derived from an EMBL/GenBank/DDBJ whole genome shotgun (WGS) entry which is preliminary data.</text>
</comment>
<organism evidence="2 3">
    <name type="scientific">Aquimarina algicola</name>
    <dbReference type="NCBI Taxonomy" id="2589995"/>
    <lineage>
        <taxon>Bacteria</taxon>
        <taxon>Pseudomonadati</taxon>
        <taxon>Bacteroidota</taxon>
        <taxon>Flavobacteriia</taxon>
        <taxon>Flavobacteriales</taxon>
        <taxon>Flavobacteriaceae</taxon>
        <taxon>Aquimarina</taxon>
    </lineage>
</organism>
<sequence>MKTPSRISHPLKSRTGTSQRTRRIQALQSDFAPIDGKTLADRLSIISKYALQINYYEYIRDNTGEEYQELDHWTAFFEDSLPFQLSAISKRSTSVLDQGFIVLYDEIKREQSKQSLESLFNFFLNKIITPITVLFEAIEREQNSFSTPIQTIIKSSFIDALKSFIALHNASATFLCTKKQNFTAYLRKPWQLEVQDVYGLQTDIQNVKKGKEEAYLKIAENISTIFYKTLSGFTEIVTIAPTYIEESLRPLQASQQKRHEPHLALLFTFLELFDYLQHNINELGKKHLDYFYQNILKITPRAAVSDKAHIVFEVAKHLNEYPLPKDVLLKNGKDNNKQDIQFGLDHEIILDKAQITELRTLLINKTPVQEYIEGIYTAPVANSLDGLGKAFAKDQSKNWATLGGKYSKYVKEEIIQEHPKARLGFVLSSPVLLLQEGERSINIVLDCYHPEKPSTEVIAKFGNDVSSFFKVWLSGADEWIEVLPKVTTPDLDTDQNKIQFLFEITLSLDMPPVTFYDEEKLKEKINVRQNFPVVKIELNDAVEIDGNFSTNSDPYCFLKRENSHQNIAISPYDVLQGLQLTDAKITVNVCGVKNIIAHNDDGALDPNSQMFPFGLRPNVPGFDPMNQITNQADPDEVIVPVDPNSLLGPSFYIGSKEVLFKKWEAVRVNIEWKEKPNNFNDHYKAYLKEPNNIEEKNIELKNLGLNEEEFKIKIDTLEKGDWKPLIEEAQKLFTNTTEEFNTLKCNRTVYGWEVQNFEGDTYVDFDEDIENFKSAQNGFLRFTLYGQDFLHKEYPFVLGRQMLAYALSAQGEKLTDAIYITSNKIIIRAVDDLSITGEGITDSLKNAIDSSNALITEISDLETFVQENKTEIDGIITAINDIISDIDNYINTDVDPFNVDLGNFNTGRLSGLNNFLTTLSTIRDTLYDRNTPQLVNRVNAIESAMQTIITNLTAILLGSGSTDGIQKISADLIDAINNASGDLATVKNDLIGPATDIKDGIDDVVTIVDNADAPNNSDSIKAKIDEVITFINGIRSYIENDFDTFRTNLQQYISDSLIQVMGELVSRFASIRGQFIIFKGELEAKGSDINDEFTEFVTVLLTTLGEGGDIYTLVRTISDSLKNIDEIFKKSNILKFFNKDGSQALIPNEPWTPTIKGLHLDYTATADSNDMDIIHLYPYDNTSKREEITQKPTLFPLLVDEGTLFIGIENLTPGGTLSLLFQLAEATANSEMPRAEIQWQYLSHNTWITLRPDFNIVSDETDGLTVSGIVTIAVPDDINTEGNTLMPDHLYWLKVSTLSNAKAIAETIGIHTQAAKTSARLSKDNDLNRLNTPLEEGSVSKLVEADFSVKKVEQLYPSFGGKEPEVEGRYYLRVSEHLKHKGRALMLNDYEKIVLEGFSNIYKVKCISHTMGLSALQYRRDLELAPGYVVVTVIPDLTKLKSGDQLEPKAPVSVLEQIGDHLRKKTSPFAKIKVMNPRYEKVDVTISVQLYRGKSRSFYQKKLKEDITNLLAPWYLGDSEKIAFGQSVLFSDIVGFVEALEYIDFITQLELRGEENQNGSEIKPITSRSILTAGEIVIRIEEEQCDESNQDSEVDNDNLPPIIIDEPSEQS</sequence>